<keyword evidence="2" id="KW-1185">Reference proteome</keyword>
<dbReference type="GeneID" id="96617655"/>
<dbReference type="EMBL" id="FOJM01000002">
    <property type="protein sequence ID" value="SFA40270.1"/>
    <property type="molecule type" value="Genomic_DNA"/>
</dbReference>
<evidence type="ECO:0000313" key="1">
    <source>
        <dbReference type="EMBL" id="SFA40270.1"/>
    </source>
</evidence>
<accession>A0A1I0SL96</accession>
<proteinExistence type="predicted"/>
<organism evidence="1 2">
    <name type="scientific">Pedobacter suwonensis</name>
    <dbReference type="NCBI Taxonomy" id="332999"/>
    <lineage>
        <taxon>Bacteria</taxon>
        <taxon>Pseudomonadati</taxon>
        <taxon>Bacteroidota</taxon>
        <taxon>Sphingobacteriia</taxon>
        <taxon>Sphingobacteriales</taxon>
        <taxon>Sphingobacteriaceae</taxon>
        <taxon>Pedobacter</taxon>
    </lineage>
</organism>
<protein>
    <submittedName>
        <fullName evidence="1">Uncharacterized protein</fullName>
    </submittedName>
</protein>
<dbReference type="Proteomes" id="UP000198836">
    <property type="component" value="Unassembled WGS sequence"/>
</dbReference>
<evidence type="ECO:0000313" key="2">
    <source>
        <dbReference type="Proteomes" id="UP000198836"/>
    </source>
</evidence>
<sequence>MFVPVFRLYASLPRTSLLQGAAATGAKWLKRILFVGLQGAETFVAKPDKAE</sequence>
<dbReference type="RefSeq" id="WP_159435184.1">
    <property type="nucleotide sequence ID" value="NZ_CP031708.1"/>
</dbReference>
<gene>
    <name evidence="1" type="ORF">SAMN04488511_10223</name>
</gene>
<dbReference type="AlphaFoldDB" id="A0A1I0SL96"/>
<reference evidence="2" key="1">
    <citation type="submission" date="2016-10" db="EMBL/GenBank/DDBJ databases">
        <authorList>
            <person name="Varghese N."/>
            <person name="Submissions S."/>
        </authorList>
    </citation>
    <scope>NUCLEOTIDE SEQUENCE [LARGE SCALE GENOMIC DNA]</scope>
    <source>
        <strain evidence="2">DSM 18130</strain>
    </source>
</reference>
<name>A0A1I0SL96_9SPHI</name>